<keyword evidence="3" id="KW-1185">Reference proteome</keyword>
<dbReference type="EMBL" id="CAKKNT010000041">
    <property type="protein sequence ID" value="CAH0419450.1"/>
    <property type="molecule type" value="Genomic_DNA"/>
</dbReference>
<dbReference type="RefSeq" id="WP_230099479.1">
    <property type="nucleotide sequence ID" value="NZ_CAKKNT010000041.1"/>
</dbReference>
<reference evidence="2 3" key="1">
    <citation type="submission" date="2021-11" db="EMBL/GenBank/DDBJ databases">
        <authorList>
            <person name="Depoorter E."/>
        </authorList>
    </citation>
    <scope>NUCLEOTIDE SEQUENCE [LARGE SCALE GENOMIC DNA]</scope>
    <source>
        <strain evidence="2 3">LMG 24286</strain>
    </source>
</reference>
<dbReference type="Proteomes" id="UP000789719">
    <property type="component" value="Unassembled WGS sequence"/>
</dbReference>
<proteinExistence type="predicted"/>
<accession>A0ABM8ZDA2</accession>
<comment type="caution">
    <text evidence="2">The sequence shown here is derived from an EMBL/GenBank/DDBJ whole genome shotgun (WGS) entry which is preliminary data.</text>
</comment>
<feature type="domain" description="HNH" evidence="1">
    <location>
        <begin position="118"/>
        <end position="162"/>
    </location>
</feature>
<evidence type="ECO:0000259" key="1">
    <source>
        <dbReference type="Pfam" id="PF01844"/>
    </source>
</evidence>
<dbReference type="InterPro" id="IPR002711">
    <property type="entry name" value="HNH"/>
</dbReference>
<gene>
    <name evidence="2" type="ORF">WGH24286_01909</name>
</gene>
<organism evidence="2 3">
    <name type="scientific">Periweissella ghanensis</name>
    <dbReference type="NCBI Taxonomy" id="467997"/>
    <lineage>
        <taxon>Bacteria</taxon>
        <taxon>Bacillati</taxon>
        <taxon>Bacillota</taxon>
        <taxon>Bacilli</taxon>
        <taxon>Lactobacillales</taxon>
        <taxon>Lactobacillaceae</taxon>
        <taxon>Periweissella</taxon>
    </lineage>
</organism>
<evidence type="ECO:0000313" key="2">
    <source>
        <dbReference type="EMBL" id="CAH0419450.1"/>
    </source>
</evidence>
<protein>
    <recommendedName>
        <fullName evidence="1">HNH domain-containing protein</fullName>
    </recommendedName>
</protein>
<sequence length="295" mass="34350">MDTNNIYVQEEQIYLKTQGVIQALLGNKHNNGSNTNSRLNSIYTEQSIKLISTKLFTALNTFTDYEPINSTNSIIGMRNPSLSTFDEFKKFCIKLFEYDLRKTSNNIYDKLILDKNNCQYCFVRSVNALDHYFDKSTSPELAIVPDNLIPICSNCNSQKGKKRFIYPYFSVLLNTNWLKCTVNADKTFAFEVNNNFAKNNFESEILDKYNQQLMQHKIFEKYITPGQTLVIDRISEIQTYKFEIGMDKAYAKKIIKKRNDKIVPNLLKNTEFYKIAILNGIIDDFDKIWNNVTIL</sequence>
<dbReference type="Gene3D" id="1.10.30.50">
    <property type="match status" value="1"/>
</dbReference>
<name>A0ABM8ZDA2_9LACO</name>
<dbReference type="Pfam" id="PF01844">
    <property type="entry name" value="HNH"/>
    <property type="match status" value="1"/>
</dbReference>
<evidence type="ECO:0000313" key="3">
    <source>
        <dbReference type="Proteomes" id="UP000789719"/>
    </source>
</evidence>